<dbReference type="VEuPathDB" id="FungiDB:An01g09670"/>
<feature type="region of interest" description="Disordered" evidence="1">
    <location>
        <begin position="231"/>
        <end position="349"/>
    </location>
</feature>
<dbReference type="KEGG" id="ang:An01g09670"/>
<proteinExistence type="predicted"/>
<organism evidence="2">
    <name type="scientific">Aspergillus niger</name>
    <dbReference type="NCBI Taxonomy" id="5061"/>
    <lineage>
        <taxon>Eukaryota</taxon>
        <taxon>Fungi</taxon>
        <taxon>Dikarya</taxon>
        <taxon>Ascomycota</taxon>
        <taxon>Pezizomycotina</taxon>
        <taxon>Eurotiomycetes</taxon>
        <taxon>Eurotiomycetidae</taxon>
        <taxon>Eurotiales</taxon>
        <taxon>Aspergillaceae</taxon>
        <taxon>Aspergillus</taxon>
        <taxon>Aspergillus subgen. Circumdati</taxon>
    </lineage>
</organism>
<feature type="compositionally biased region" description="Low complexity" evidence="1">
    <location>
        <begin position="317"/>
        <end position="327"/>
    </location>
</feature>
<name>A0AAJ8BP53_ASPNG</name>
<reference evidence="2" key="1">
    <citation type="submission" date="2025-02" db="EMBL/GenBank/DDBJ databases">
        <authorList>
            <consortium name="NCBI Genome Project"/>
        </authorList>
    </citation>
    <scope>NUCLEOTIDE SEQUENCE</scope>
</reference>
<sequence>MWTGAGRAGNSSVRGNSRARRLRRGFDEIACLGGIDVELSVRLWVEPWFAVGEDVGRRGCGRVWRCRDLTTSPSRVVEDGGKGTRIQYGARGSLMIAVHLEMGGMYLSPQLSVPNAGACSELHPCLMSSGRSGEALKRPASRSYRIASKLRCEHIFQVLPYNKQRGGILDSQVLGTSCHRLAPGLELQRQGCASRIVHGQAVRCMRPVRSGILYRFRLTVAAARLRPTRIFEAGPNPRGQPNHHGFNSQAHPPRAQGKPKKVDSGKSKRLNGRGAPEALTRSGTECVYTRRVPTSRDRPGEATGSGTEDSNPEARFKGSTSFGKSGSPVDWFPLPPVQRPHSEQPSIQSNPNPVHAFRSISFPFTHPVFLSDRIDWHGRPVGHNGRLACKGIGIAVDVCVNVSIVVYEVSNCTLAPLPVIIHHWRWIDHCYFRGFGKGTPMYGRVAGLIHRSSVPWSVAVAQKRLSVSVSVSPCLSFSCDYYKVVYPMAVGDRENNGDDCVHREEEWGKTMEIAQRGKLSDAGINPFSMMLPCSQYVRPINLLPPDRDAYLIASGGKRYGRSSIEGMSGAGGKARGGQGREGEGAAILQSGYYRGRAAGVTPHLSIPPTRYECHESAKNRAEVDRWMDVLLLSFSYDYLGVNVCIQRR</sequence>
<evidence type="ECO:0000313" key="2">
    <source>
        <dbReference type="RefSeq" id="XP_059599715.1"/>
    </source>
</evidence>
<protein>
    <submittedName>
        <fullName evidence="2">Uncharacterized protein</fullName>
    </submittedName>
</protein>
<dbReference type="GeneID" id="84590052"/>
<accession>A0AAJ8BP53</accession>
<evidence type="ECO:0000256" key="1">
    <source>
        <dbReference type="SAM" id="MobiDB-lite"/>
    </source>
</evidence>
<gene>
    <name evidence="2" type="ORF">An01g09670</name>
</gene>
<dbReference type="RefSeq" id="XP_059599715.1">
    <property type="nucleotide sequence ID" value="XM_059750655.1"/>
</dbReference>
<dbReference type="AlphaFoldDB" id="A0AAJ8BP53"/>
<reference evidence="2" key="2">
    <citation type="submission" date="2025-08" db="UniProtKB">
        <authorList>
            <consortium name="RefSeq"/>
        </authorList>
    </citation>
    <scope>IDENTIFICATION</scope>
</reference>